<keyword evidence="2" id="KW-1185">Reference proteome</keyword>
<proteinExistence type="predicted"/>
<dbReference type="GeneID" id="26797792"/>
<reference evidence="1 2" key="1">
    <citation type="journal article" date="2015" name="Appl. Environ. Microbiol.">
        <title>A virulent phage infecting Lactococcus garvieae, with homology to Lactococcus lactis phages.</title>
        <authorList>
            <person name="Eraclio G."/>
            <person name="Tremblay D.M."/>
            <person name="Lacelle-Cote A."/>
            <person name="Labrie S.J."/>
            <person name="Fortina M.G."/>
            <person name="Moineau S."/>
        </authorList>
    </citation>
    <scope>NUCLEOTIDE SEQUENCE [LARGE SCALE GENOMIC DNA]</scope>
</reference>
<evidence type="ECO:0000313" key="1">
    <source>
        <dbReference type="EMBL" id="ALA06980.1"/>
    </source>
</evidence>
<dbReference type="Proteomes" id="UP000204630">
    <property type="component" value="Segment"/>
</dbReference>
<dbReference type="KEGG" id="vg:26797792"/>
<sequence length="44" mass="5131">MWIEGLEGLYSVHDGKVFSHKFGRFLKTYKGTVKIKGRCYYVGM</sequence>
<organism evidence="1 2">
    <name type="scientific">Lactococcus phage GE1</name>
    <dbReference type="NCBI Taxonomy" id="1698369"/>
    <lineage>
        <taxon>Viruses</taxon>
        <taxon>Duplodnaviria</taxon>
        <taxon>Heunggongvirae</taxon>
        <taxon>Uroviricota</taxon>
        <taxon>Caudoviricetes</taxon>
        <taxon>Chertseyvirus</taxon>
        <taxon>Chertseyvirus GE1</taxon>
    </lineage>
</organism>
<evidence type="ECO:0000313" key="2">
    <source>
        <dbReference type="Proteomes" id="UP000204630"/>
    </source>
</evidence>
<accession>A0A0N7E0P1</accession>
<protein>
    <submittedName>
        <fullName evidence="1">Uncharacterized protein</fullName>
    </submittedName>
</protein>
<dbReference type="RefSeq" id="YP_009226654.1">
    <property type="nucleotide sequence ID" value="NC_029118.1"/>
</dbReference>
<name>A0A0N7E0P1_9CAUD</name>
<dbReference type="EMBL" id="KT339177">
    <property type="protein sequence ID" value="ALA06980.1"/>
    <property type="molecule type" value="Genomic_DNA"/>
</dbReference>